<dbReference type="PANTHER" id="PTHR11730:SF48">
    <property type="entry name" value="AMMONIUM TRANSPORTER AMTB-LIKE DOMAIN-CONTAINING PROTEIN"/>
    <property type="match status" value="1"/>
</dbReference>
<evidence type="ECO:0000256" key="2">
    <source>
        <dbReference type="ARBA" id="ARBA00011036"/>
    </source>
</evidence>
<feature type="transmembrane region" description="Helical" evidence="7">
    <location>
        <begin position="399"/>
        <end position="422"/>
    </location>
</feature>
<dbReference type="Pfam" id="PF00909">
    <property type="entry name" value="Ammonium_transp"/>
    <property type="match status" value="1"/>
</dbReference>
<organism evidence="9 10">
    <name type="scientific">Ptilorrhoa leucosticta</name>
    <dbReference type="NCBI Taxonomy" id="449384"/>
    <lineage>
        <taxon>Eukaryota</taxon>
        <taxon>Metazoa</taxon>
        <taxon>Chordata</taxon>
        <taxon>Craniata</taxon>
        <taxon>Vertebrata</taxon>
        <taxon>Euteleostomi</taxon>
        <taxon>Archelosauria</taxon>
        <taxon>Archosauria</taxon>
        <taxon>Dinosauria</taxon>
        <taxon>Saurischia</taxon>
        <taxon>Theropoda</taxon>
        <taxon>Coelurosauria</taxon>
        <taxon>Aves</taxon>
        <taxon>Neognathae</taxon>
        <taxon>Neoaves</taxon>
        <taxon>Telluraves</taxon>
        <taxon>Australaves</taxon>
        <taxon>Passeriformes</taxon>
        <taxon>Corvoidea</taxon>
        <taxon>Cinclosomatidae</taxon>
        <taxon>Ptilorrhoa</taxon>
    </lineage>
</organism>
<dbReference type="SUPFAM" id="SSF111352">
    <property type="entry name" value="Ammonium transporter"/>
    <property type="match status" value="1"/>
</dbReference>
<dbReference type="InterPro" id="IPR002229">
    <property type="entry name" value="RhesusRHD"/>
</dbReference>
<evidence type="ECO:0000256" key="5">
    <source>
        <dbReference type="ARBA" id="ARBA00023136"/>
    </source>
</evidence>
<evidence type="ECO:0000256" key="7">
    <source>
        <dbReference type="SAM" id="Phobius"/>
    </source>
</evidence>
<comment type="similarity">
    <text evidence="2">Belongs to the ammonium transporter (TC 2.A.49) family. Rh subfamily.</text>
</comment>
<feature type="transmembrane region" description="Helical" evidence="7">
    <location>
        <begin position="248"/>
        <end position="268"/>
    </location>
</feature>
<dbReference type="AlphaFoldDB" id="A0A7K8MM81"/>
<keyword evidence="3 7" id="KW-0812">Transmembrane</keyword>
<dbReference type="InterPro" id="IPR029020">
    <property type="entry name" value="Ammonium/urea_transptr"/>
</dbReference>
<accession>A0A7K8MM81</accession>
<keyword evidence="10" id="KW-1185">Reference proteome</keyword>
<evidence type="ECO:0000256" key="1">
    <source>
        <dbReference type="ARBA" id="ARBA00004141"/>
    </source>
</evidence>
<feature type="transmembrane region" description="Helical" evidence="7">
    <location>
        <begin position="90"/>
        <end position="110"/>
    </location>
</feature>
<evidence type="ECO:0000313" key="10">
    <source>
        <dbReference type="Proteomes" id="UP000547721"/>
    </source>
</evidence>
<dbReference type="GO" id="GO:0097272">
    <property type="term" value="P:ammonium homeostasis"/>
    <property type="evidence" value="ECO:0007669"/>
    <property type="project" value="TreeGrafter"/>
</dbReference>
<dbReference type="EMBL" id="VWYY01001590">
    <property type="protein sequence ID" value="NXE42382.1"/>
    <property type="molecule type" value="Genomic_DNA"/>
</dbReference>
<keyword evidence="4 7" id="KW-1133">Transmembrane helix</keyword>
<dbReference type="PANTHER" id="PTHR11730">
    <property type="entry name" value="AMMONIUM TRANSPORTER"/>
    <property type="match status" value="1"/>
</dbReference>
<evidence type="ECO:0000256" key="6">
    <source>
        <dbReference type="SAM" id="MobiDB-lite"/>
    </source>
</evidence>
<feature type="transmembrane region" description="Helical" evidence="7">
    <location>
        <begin position="216"/>
        <end position="236"/>
    </location>
</feature>
<protein>
    <submittedName>
        <fullName evidence="9">RHBGA protein</fullName>
    </submittedName>
</protein>
<evidence type="ECO:0000313" key="9">
    <source>
        <dbReference type="EMBL" id="NXE42382.1"/>
    </source>
</evidence>
<proteinExistence type="inferred from homology"/>
<feature type="transmembrane region" description="Helical" evidence="7">
    <location>
        <begin position="342"/>
        <end position="360"/>
    </location>
</feature>
<feature type="region of interest" description="Disordered" evidence="6">
    <location>
        <begin position="445"/>
        <end position="466"/>
    </location>
</feature>
<dbReference type="GO" id="GO:0008519">
    <property type="term" value="F:ammonium channel activity"/>
    <property type="evidence" value="ECO:0007669"/>
    <property type="project" value="InterPro"/>
</dbReference>
<keyword evidence="5 7" id="KW-0472">Membrane</keyword>
<feature type="non-terminal residue" evidence="9">
    <location>
        <position position="1"/>
    </location>
</feature>
<dbReference type="GO" id="GO:0005886">
    <property type="term" value="C:plasma membrane"/>
    <property type="evidence" value="ECO:0007669"/>
    <property type="project" value="InterPro"/>
</dbReference>
<dbReference type="Proteomes" id="UP000547721">
    <property type="component" value="Unassembled WGS sequence"/>
</dbReference>
<gene>
    <name evidence="9" type="primary">Rhbga</name>
    <name evidence="9" type="ORF">PTILEU_R07036</name>
</gene>
<feature type="transmembrane region" description="Helical" evidence="7">
    <location>
        <begin position="164"/>
        <end position="190"/>
    </location>
</feature>
<evidence type="ECO:0000259" key="8">
    <source>
        <dbReference type="Pfam" id="PF00909"/>
    </source>
</evidence>
<evidence type="ECO:0000256" key="3">
    <source>
        <dbReference type="ARBA" id="ARBA00022692"/>
    </source>
</evidence>
<feature type="transmembrane region" description="Helical" evidence="7">
    <location>
        <begin position="59"/>
        <end position="78"/>
    </location>
</feature>
<feature type="transmembrane region" description="Helical" evidence="7">
    <location>
        <begin position="122"/>
        <end position="143"/>
    </location>
</feature>
<dbReference type="Gene3D" id="1.10.3430.10">
    <property type="entry name" value="Ammonium transporter AmtB like domains"/>
    <property type="match status" value="1"/>
</dbReference>
<comment type="caution">
    <text evidence="9">The sequence shown here is derived from an EMBL/GenBank/DDBJ whole genome shotgun (WGS) entry which is preliminary data.</text>
</comment>
<evidence type="ECO:0000256" key="4">
    <source>
        <dbReference type="ARBA" id="ARBA00022989"/>
    </source>
</evidence>
<reference evidence="9 10" key="1">
    <citation type="submission" date="2019-09" db="EMBL/GenBank/DDBJ databases">
        <title>Bird 10,000 Genomes (B10K) Project - Family phase.</title>
        <authorList>
            <person name="Zhang G."/>
        </authorList>
    </citation>
    <scope>NUCLEOTIDE SEQUENCE [LARGE SCALE GENOMIC DNA]</scope>
    <source>
        <strain evidence="9">B10K-CU-031-17</strain>
        <tissue evidence="9">Muscle</tissue>
    </source>
</reference>
<sequence length="466" mass="49227">SRMPVPPSTHPRRLLPLFLGLFQGALLLFFSLFVTYDEPSAQAQDTNLVANQVYSTFPFFQDIQVMLVVGLGLLLTFLPRYGFSALTHNFLLLNFSMQWALVLQGLLHHFHHGQIHLDLHKLLISEFAAVTVLISVGAILGRASPCQLLVMATCEIPIYLASEWVIVTCLGVLDVGGTITIHVFSCYFGLGVSKALFRATQQPLHPKETPTPRSDLMSLVGTLILWVFWPSFVAVLCQPGDAQHRAILNTLLAMSASAVTTVVASSLLEKDGKLSPGHLQNGSLAGGVTIGVVADMTMPPVAALALGSLSAVVCVLGFRFLTPLLGRKLTLHDQCGIHNLHGLPGILGAAASVLAVLVASKDTSGSHSSQLSPVGGNASEVVEGQWGGRGAGGQALCQAAGLAVAVGASLLAGLLTGAALRLPRLARPPERLCFDDSLYFKIQDQAESPGTDSGAEEGALALKEQV</sequence>
<dbReference type="PRINTS" id="PR00342">
    <property type="entry name" value="RHESUSRHD"/>
</dbReference>
<name>A0A7K8MM81_9CORV</name>
<dbReference type="InterPro" id="IPR024041">
    <property type="entry name" value="NH4_transpt_AmtB-like_dom"/>
</dbReference>
<feature type="domain" description="Ammonium transporter AmtB-like" evidence="8">
    <location>
        <begin position="26"/>
        <end position="422"/>
    </location>
</feature>
<feature type="non-terminal residue" evidence="9">
    <location>
        <position position="466"/>
    </location>
</feature>
<feature type="transmembrane region" description="Helical" evidence="7">
    <location>
        <begin position="301"/>
        <end position="321"/>
    </location>
</feature>
<comment type="subcellular location">
    <subcellularLocation>
        <location evidence="1">Membrane</location>
        <topology evidence="1">Multi-pass membrane protein</topology>
    </subcellularLocation>
</comment>